<dbReference type="InterPro" id="IPR018060">
    <property type="entry name" value="HTH_AraC"/>
</dbReference>
<evidence type="ECO:0000256" key="4">
    <source>
        <dbReference type="ARBA" id="ARBA00023012"/>
    </source>
</evidence>
<sequence length="323" mass="35889">MWKVLLVEDEVFVRESVREIIAWEELGFTVAGEAGNGSEALEMIRRDPPDLVLADIVMPEMDGVELLRRTREEGYRSRFIMLTCIGEFEYVRQAMEYGASNYILKLSMSVNSLRDTLRKMSAELAKDDAAATRVAGGAGGAAQETGAAGRQADDHGPQTAASPQAGRLLPEEERLQPPFPPVQTDAGASASSHGGHNGPPASPSAVPAQAEPAVSHPEVRKILQYIAENYPQDITVKSMAQYVMMGENYVSALFKKKTGQTLIHYLHRVRVEKAMDYLLHTDLPVHEIGHRVGFINDNYFIKIFKRLTHQTPSKYRQWNKPAK</sequence>
<keyword evidence="4" id="KW-0902">Two-component regulatory system</keyword>
<dbReference type="AlphaFoldDB" id="A0A090Y7L1"/>
<dbReference type="RefSeq" id="WP_036626961.1">
    <property type="nucleotide sequence ID" value="NZ_BGML01000027.1"/>
</dbReference>
<dbReference type="GO" id="GO:0005737">
    <property type="term" value="C:cytoplasm"/>
    <property type="evidence" value="ECO:0007669"/>
    <property type="project" value="UniProtKB-SubCell"/>
</dbReference>
<proteinExistence type="predicted"/>
<gene>
    <name evidence="12" type="ORF">DJ90_6005</name>
</gene>
<dbReference type="HOGENOM" id="CLU_000445_5_0_9"/>
<dbReference type="Pfam" id="PF00072">
    <property type="entry name" value="Response_reg"/>
    <property type="match status" value="1"/>
</dbReference>
<dbReference type="InterPro" id="IPR009057">
    <property type="entry name" value="Homeodomain-like_sf"/>
</dbReference>
<keyword evidence="7" id="KW-0804">Transcription</keyword>
<dbReference type="InterPro" id="IPR011006">
    <property type="entry name" value="CheY-like_superfamily"/>
</dbReference>
<dbReference type="Pfam" id="PF12833">
    <property type="entry name" value="HTH_18"/>
    <property type="match status" value="1"/>
</dbReference>
<evidence type="ECO:0000256" key="5">
    <source>
        <dbReference type="ARBA" id="ARBA00023015"/>
    </source>
</evidence>
<dbReference type="GeneID" id="77010129"/>
<dbReference type="EMBL" id="JMQA01000051">
    <property type="protein sequence ID" value="KFM93817.1"/>
    <property type="molecule type" value="Genomic_DNA"/>
</dbReference>
<evidence type="ECO:0000259" key="11">
    <source>
        <dbReference type="PROSITE" id="PS50110"/>
    </source>
</evidence>
<dbReference type="InterPro" id="IPR001789">
    <property type="entry name" value="Sig_transdc_resp-reg_receiver"/>
</dbReference>
<evidence type="ECO:0000256" key="3">
    <source>
        <dbReference type="ARBA" id="ARBA00022553"/>
    </source>
</evidence>
<keyword evidence="3 8" id="KW-0597">Phosphoprotein</keyword>
<dbReference type="PROSITE" id="PS50110">
    <property type="entry name" value="RESPONSE_REGULATORY"/>
    <property type="match status" value="1"/>
</dbReference>
<evidence type="ECO:0000256" key="9">
    <source>
        <dbReference type="SAM" id="MobiDB-lite"/>
    </source>
</evidence>
<evidence type="ECO:0000256" key="7">
    <source>
        <dbReference type="ARBA" id="ARBA00023163"/>
    </source>
</evidence>
<accession>A0A090Y7L1</accession>
<keyword evidence="6" id="KW-0238">DNA-binding</keyword>
<keyword evidence="2" id="KW-0963">Cytoplasm</keyword>
<feature type="domain" description="HTH araC/xylS-type" evidence="10">
    <location>
        <begin position="220"/>
        <end position="318"/>
    </location>
</feature>
<evidence type="ECO:0000256" key="8">
    <source>
        <dbReference type="PROSITE-ProRule" id="PRU00169"/>
    </source>
</evidence>
<dbReference type="GO" id="GO:0003700">
    <property type="term" value="F:DNA-binding transcription factor activity"/>
    <property type="evidence" value="ECO:0007669"/>
    <property type="project" value="InterPro"/>
</dbReference>
<comment type="caution">
    <text evidence="12">The sequence shown here is derived from an EMBL/GenBank/DDBJ whole genome shotgun (WGS) entry which is preliminary data.</text>
</comment>
<dbReference type="Proteomes" id="UP000029278">
    <property type="component" value="Unassembled WGS sequence"/>
</dbReference>
<dbReference type="GO" id="GO:0043565">
    <property type="term" value="F:sequence-specific DNA binding"/>
    <property type="evidence" value="ECO:0007669"/>
    <property type="project" value="InterPro"/>
</dbReference>
<evidence type="ECO:0000256" key="2">
    <source>
        <dbReference type="ARBA" id="ARBA00022490"/>
    </source>
</evidence>
<dbReference type="SMART" id="SM00448">
    <property type="entry name" value="REC"/>
    <property type="match status" value="1"/>
</dbReference>
<feature type="domain" description="Response regulatory" evidence="11">
    <location>
        <begin position="3"/>
        <end position="120"/>
    </location>
</feature>
<feature type="region of interest" description="Disordered" evidence="9">
    <location>
        <begin position="135"/>
        <end position="213"/>
    </location>
</feature>
<evidence type="ECO:0000256" key="6">
    <source>
        <dbReference type="ARBA" id="ARBA00023125"/>
    </source>
</evidence>
<evidence type="ECO:0000259" key="10">
    <source>
        <dbReference type="PROSITE" id="PS01124"/>
    </source>
</evidence>
<dbReference type="SMART" id="SM00342">
    <property type="entry name" value="HTH_ARAC"/>
    <property type="match status" value="1"/>
</dbReference>
<dbReference type="InterPro" id="IPR051552">
    <property type="entry name" value="HptR"/>
</dbReference>
<comment type="subcellular location">
    <subcellularLocation>
        <location evidence="1">Cytoplasm</location>
    </subcellularLocation>
</comment>
<dbReference type="Gene3D" id="3.40.50.2300">
    <property type="match status" value="1"/>
</dbReference>
<keyword evidence="13" id="KW-1185">Reference proteome</keyword>
<dbReference type="STRING" id="44252.DJ90_6005"/>
<reference evidence="12 13" key="1">
    <citation type="submission" date="2014-04" db="EMBL/GenBank/DDBJ databases">
        <authorList>
            <person name="Bishop-Lilly K.A."/>
            <person name="Broomall S.M."/>
            <person name="Chain P.S."/>
            <person name="Chertkov O."/>
            <person name="Coyne S.R."/>
            <person name="Daligault H.E."/>
            <person name="Davenport K.W."/>
            <person name="Erkkila T."/>
            <person name="Frey K.G."/>
            <person name="Gibbons H.S."/>
            <person name="Gu W."/>
            <person name="Jaissle J."/>
            <person name="Johnson S.L."/>
            <person name="Koroleva G.I."/>
            <person name="Ladner J.T."/>
            <person name="Lo C.-C."/>
            <person name="Minogue T.D."/>
            <person name="Munk C."/>
            <person name="Palacios G.F."/>
            <person name="Redden C.L."/>
            <person name="Rosenzweig C.N."/>
            <person name="Scholz M.B."/>
            <person name="Teshima H."/>
            <person name="Xu Y."/>
        </authorList>
    </citation>
    <scope>NUCLEOTIDE SEQUENCE [LARGE SCALE GENOMIC DNA]</scope>
    <source>
        <strain evidence="12 13">8244</strain>
    </source>
</reference>
<name>A0A090Y7L1_PAEMA</name>
<evidence type="ECO:0000313" key="12">
    <source>
        <dbReference type="EMBL" id="KFM93817.1"/>
    </source>
</evidence>
<evidence type="ECO:0000256" key="1">
    <source>
        <dbReference type="ARBA" id="ARBA00004496"/>
    </source>
</evidence>
<feature type="compositionally biased region" description="Low complexity" evidence="9">
    <location>
        <begin position="135"/>
        <end position="150"/>
    </location>
</feature>
<dbReference type="PROSITE" id="PS01124">
    <property type="entry name" value="HTH_ARAC_FAMILY_2"/>
    <property type="match status" value="1"/>
</dbReference>
<protein>
    <submittedName>
        <fullName evidence="12">Helix-turn-helix domain protein</fullName>
    </submittedName>
</protein>
<keyword evidence="5" id="KW-0805">Transcription regulation</keyword>
<dbReference type="InterPro" id="IPR020449">
    <property type="entry name" value="Tscrpt_reg_AraC-type_HTH"/>
</dbReference>
<dbReference type="CDD" id="cd17536">
    <property type="entry name" value="REC_YesN-like"/>
    <property type="match status" value="1"/>
</dbReference>
<dbReference type="Gene3D" id="1.10.10.60">
    <property type="entry name" value="Homeodomain-like"/>
    <property type="match status" value="2"/>
</dbReference>
<dbReference type="GO" id="GO:0000160">
    <property type="term" value="P:phosphorelay signal transduction system"/>
    <property type="evidence" value="ECO:0007669"/>
    <property type="project" value="UniProtKB-KW"/>
</dbReference>
<feature type="modified residue" description="4-aspartylphosphate" evidence="8">
    <location>
        <position position="55"/>
    </location>
</feature>
<dbReference type="SUPFAM" id="SSF52172">
    <property type="entry name" value="CheY-like"/>
    <property type="match status" value="1"/>
</dbReference>
<evidence type="ECO:0000313" key="13">
    <source>
        <dbReference type="Proteomes" id="UP000029278"/>
    </source>
</evidence>
<organism evidence="12 13">
    <name type="scientific">Paenibacillus macerans</name>
    <name type="common">Bacillus macerans</name>
    <dbReference type="NCBI Taxonomy" id="44252"/>
    <lineage>
        <taxon>Bacteria</taxon>
        <taxon>Bacillati</taxon>
        <taxon>Bacillota</taxon>
        <taxon>Bacilli</taxon>
        <taxon>Bacillales</taxon>
        <taxon>Paenibacillaceae</taxon>
        <taxon>Paenibacillus</taxon>
    </lineage>
</organism>
<dbReference type="PANTHER" id="PTHR42713:SF3">
    <property type="entry name" value="TRANSCRIPTIONAL REGULATORY PROTEIN HPTR"/>
    <property type="match status" value="1"/>
</dbReference>
<feature type="compositionally biased region" description="Low complexity" evidence="9">
    <location>
        <begin position="203"/>
        <end position="213"/>
    </location>
</feature>
<dbReference type="SUPFAM" id="SSF46689">
    <property type="entry name" value="Homeodomain-like"/>
    <property type="match status" value="2"/>
</dbReference>
<dbReference type="OrthoDB" id="1769137at2"/>
<dbReference type="PANTHER" id="PTHR42713">
    <property type="entry name" value="HISTIDINE KINASE-RELATED"/>
    <property type="match status" value="1"/>
</dbReference>
<dbReference type="PRINTS" id="PR00032">
    <property type="entry name" value="HTHARAC"/>
</dbReference>
<dbReference type="PATRIC" id="fig|44252.3.peg.5958"/>